<keyword evidence="10 13" id="KW-0408">Iron</keyword>
<dbReference type="PANTHER" id="PTHR24292:SF54">
    <property type="entry name" value="CYP9F3-RELATED"/>
    <property type="match status" value="1"/>
</dbReference>
<dbReference type="GO" id="GO:0005506">
    <property type="term" value="F:iron ion binding"/>
    <property type="evidence" value="ECO:0007669"/>
    <property type="project" value="InterPro"/>
</dbReference>
<evidence type="ECO:0000256" key="5">
    <source>
        <dbReference type="ARBA" id="ARBA00022617"/>
    </source>
</evidence>
<evidence type="ECO:0008006" key="17">
    <source>
        <dbReference type="Google" id="ProtNLM"/>
    </source>
</evidence>
<evidence type="ECO:0000256" key="9">
    <source>
        <dbReference type="ARBA" id="ARBA00023002"/>
    </source>
</evidence>
<evidence type="ECO:0000256" key="13">
    <source>
        <dbReference type="PIRSR" id="PIRSR602401-1"/>
    </source>
</evidence>
<reference evidence="15" key="1">
    <citation type="submission" date="2022-01" db="EMBL/GenBank/DDBJ databases">
        <authorList>
            <person name="King R."/>
        </authorList>
    </citation>
    <scope>NUCLEOTIDE SEQUENCE</scope>
</reference>
<evidence type="ECO:0000256" key="8">
    <source>
        <dbReference type="ARBA" id="ARBA00022848"/>
    </source>
</evidence>
<dbReference type="CDD" id="cd11056">
    <property type="entry name" value="CYP6-like"/>
    <property type="match status" value="1"/>
</dbReference>
<dbReference type="PROSITE" id="PS00086">
    <property type="entry name" value="CYTOCHROME_P450"/>
    <property type="match status" value="1"/>
</dbReference>
<evidence type="ECO:0000256" key="2">
    <source>
        <dbReference type="ARBA" id="ARBA00004174"/>
    </source>
</evidence>
<dbReference type="GO" id="GO:0016705">
    <property type="term" value="F:oxidoreductase activity, acting on paired donors, with incorporation or reduction of molecular oxygen"/>
    <property type="evidence" value="ECO:0007669"/>
    <property type="project" value="InterPro"/>
</dbReference>
<dbReference type="PRINTS" id="PR00385">
    <property type="entry name" value="P450"/>
</dbReference>
<dbReference type="PRINTS" id="PR00463">
    <property type="entry name" value="EP450I"/>
</dbReference>
<dbReference type="AlphaFoldDB" id="A0A9P0HG38"/>
<organism evidence="15 16">
    <name type="scientific">Nezara viridula</name>
    <name type="common">Southern green stink bug</name>
    <name type="synonym">Cimex viridulus</name>
    <dbReference type="NCBI Taxonomy" id="85310"/>
    <lineage>
        <taxon>Eukaryota</taxon>
        <taxon>Metazoa</taxon>
        <taxon>Ecdysozoa</taxon>
        <taxon>Arthropoda</taxon>
        <taxon>Hexapoda</taxon>
        <taxon>Insecta</taxon>
        <taxon>Pterygota</taxon>
        <taxon>Neoptera</taxon>
        <taxon>Paraneoptera</taxon>
        <taxon>Hemiptera</taxon>
        <taxon>Heteroptera</taxon>
        <taxon>Panheteroptera</taxon>
        <taxon>Pentatomomorpha</taxon>
        <taxon>Pentatomoidea</taxon>
        <taxon>Pentatomidae</taxon>
        <taxon>Pentatominae</taxon>
        <taxon>Nezara</taxon>
    </lineage>
</organism>
<evidence type="ECO:0000256" key="1">
    <source>
        <dbReference type="ARBA" id="ARBA00001971"/>
    </source>
</evidence>
<keyword evidence="11 14" id="KW-0503">Monooxygenase</keyword>
<dbReference type="Pfam" id="PF00067">
    <property type="entry name" value="p450"/>
    <property type="match status" value="1"/>
</dbReference>
<keyword evidence="7" id="KW-0256">Endoplasmic reticulum</keyword>
<feature type="binding site" description="axial binding residue" evidence="13">
    <location>
        <position position="442"/>
    </location>
    <ligand>
        <name>heme</name>
        <dbReference type="ChEBI" id="CHEBI:30413"/>
    </ligand>
    <ligandPart>
        <name>Fe</name>
        <dbReference type="ChEBI" id="CHEBI:18248"/>
    </ligandPart>
</feature>
<protein>
    <recommendedName>
        <fullName evidence="17">Cytochrome P450</fullName>
    </recommendedName>
</protein>
<keyword evidence="5 13" id="KW-0349">Heme</keyword>
<dbReference type="Proteomes" id="UP001152798">
    <property type="component" value="Chromosome 5"/>
</dbReference>
<evidence type="ECO:0000256" key="3">
    <source>
        <dbReference type="ARBA" id="ARBA00004406"/>
    </source>
</evidence>
<evidence type="ECO:0000256" key="7">
    <source>
        <dbReference type="ARBA" id="ARBA00022824"/>
    </source>
</evidence>
<evidence type="ECO:0000256" key="14">
    <source>
        <dbReference type="RuleBase" id="RU000461"/>
    </source>
</evidence>
<comment type="similarity">
    <text evidence="4 14">Belongs to the cytochrome P450 family.</text>
</comment>
<dbReference type="OrthoDB" id="2789670at2759"/>
<dbReference type="EMBL" id="OV725081">
    <property type="protein sequence ID" value="CAH1401358.1"/>
    <property type="molecule type" value="Genomic_DNA"/>
</dbReference>
<proteinExistence type="inferred from homology"/>
<dbReference type="InterPro" id="IPR017972">
    <property type="entry name" value="Cyt_P450_CS"/>
</dbReference>
<keyword evidence="6 13" id="KW-0479">Metal-binding</keyword>
<keyword evidence="16" id="KW-1185">Reference proteome</keyword>
<comment type="subcellular location">
    <subcellularLocation>
        <location evidence="3">Endoplasmic reticulum membrane</location>
        <topology evidence="3">Peripheral membrane protein</topology>
    </subcellularLocation>
    <subcellularLocation>
        <location evidence="2">Microsome membrane</location>
        <topology evidence="2">Peripheral membrane protein</topology>
    </subcellularLocation>
</comment>
<evidence type="ECO:0000256" key="10">
    <source>
        <dbReference type="ARBA" id="ARBA00023004"/>
    </source>
</evidence>
<dbReference type="InterPro" id="IPR050476">
    <property type="entry name" value="Insect_CytP450_Detox"/>
</dbReference>
<dbReference type="SUPFAM" id="SSF48264">
    <property type="entry name" value="Cytochrome P450"/>
    <property type="match status" value="1"/>
</dbReference>
<dbReference type="GO" id="GO:0004497">
    <property type="term" value="F:monooxygenase activity"/>
    <property type="evidence" value="ECO:0007669"/>
    <property type="project" value="UniProtKB-KW"/>
</dbReference>
<evidence type="ECO:0000256" key="6">
    <source>
        <dbReference type="ARBA" id="ARBA00022723"/>
    </source>
</evidence>
<gene>
    <name evidence="15" type="ORF">NEZAVI_LOCUS10393</name>
</gene>
<name>A0A9P0HG38_NEZVI</name>
<evidence type="ECO:0000313" key="16">
    <source>
        <dbReference type="Proteomes" id="UP001152798"/>
    </source>
</evidence>
<dbReference type="InterPro" id="IPR001128">
    <property type="entry name" value="Cyt_P450"/>
</dbReference>
<keyword evidence="8" id="KW-0492">Microsome</keyword>
<dbReference type="InterPro" id="IPR036396">
    <property type="entry name" value="Cyt_P450_sf"/>
</dbReference>
<keyword evidence="12" id="KW-0472">Membrane</keyword>
<accession>A0A9P0HG38</accession>
<evidence type="ECO:0000313" key="15">
    <source>
        <dbReference type="EMBL" id="CAH1401358.1"/>
    </source>
</evidence>
<evidence type="ECO:0000256" key="12">
    <source>
        <dbReference type="ARBA" id="ARBA00023136"/>
    </source>
</evidence>
<dbReference type="InterPro" id="IPR002401">
    <property type="entry name" value="Cyt_P450_E_grp-I"/>
</dbReference>
<dbReference type="GO" id="GO:0005789">
    <property type="term" value="C:endoplasmic reticulum membrane"/>
    <property type="evidence" value="ECO:0007669"/>
    <property type="project" value="UniProtKB-SubCell"/>
</dbReference>
<keyword evidence="9 14" id="KW-0560">Oxidoreductase</keyword>
<comment type="cofactor">
    <cofactor evidence="1 13">
        <name>heme</name>
        <dbReference type="ChEBI" id="CHEBI:30413"/>
    </cofactor>
</comment>
<evidence type="ECO:0000256" key="11">
    <source>
        <dbReference type="ARBA" id="ARBA00023033"/>
    </source>
</evidence>
<dbReference type="Gene3D" id="1.10.630.10">
    <property type="entry name" value="Cytochrome P450"/>
    <property type="match status" value="1"/>
</dbReference>
<dbReference type="FunFam" id="1.10.630.10:FF:000042">
    <property type="entry name" value="Cytochrome P450"/>
    <property type="match status" value="1"/>
</dbReference>
<dbReference type="GO" id="GO:0020037">
    <property type="term" value="F:heme binding"/>
    <property type="evidence" value="ECO:0007669"/>
    <property type="project" value="InterPro"/>
</dbReference>
<evidence type="ECO:0000256" key="4">
    <source>
        <dbReference type="ARBA" id="ARBA00010617"/>
    </source>
</evidence>
<dbReference type="PANTHER" id="PTHR24292">
    <property type="entry name" value="CYTOCHROME P450"/>
    <property type="match status" value="1"/>
</dbReference>
<sequence length="498" mass="57957">MLPLIISLVIVSIFAFYKYWISIYQTWEKRGIPSVPGKFPHGSSSEMEKRFPGEVINDMYNEMSKYPYFGMYMVRIPWLVIRDPEIIRLVMTKDFNHFRDRFFHKFPEQDKMSQHLFNLPGEQWRALRVKLTPTFTSGKLKGMFPLLLACSEALENCLKSMVGSELNMKLYTTGYTTDTISSCAFGLEPNTINNPDHAIRKLFTFFQKTNLLNKLIIAGEGAFQWLSSFGRRVPIEVEEFLIKLVTDTIEYREKNDIKRNDFMDLLIQLKNKGTIGDGMKEEITEPLDINIDLLAAQTFVFLFAGMETSSSVQNWCLYELALRQDLQQRLREEIDRVLEKHGEVSYQAIQEMDYLHMVISETMRKYPTVPILRRVCTTPFTMPSGDRIERGDHVFIPLFSIHRDPQHYPDPEKFDPERFSPENIGSIKPYTYMPFGEGPRICIGNRFGLMQTKMGIMTVIRNFKVVPCEKTPKTAELMPIMDITMPKKDILIKLVSRD</sequence>